<dbReference type="Pfam" id="PF00076">
    <property type="entry name" value="RRM_1"/>
    <property type="match status" value="1"/>
</dbReference>
<dbReference type="OrthoDB" id="439808at2759"/>
<feature type="compositionally biased region" description="Basic and acidic residues" evidence="3">
    <location>
        <begin position="57"/>
        <end position="75"/>
    </location>
</feature>
<dbReference type="EMBL" id="LT554202">
    <property type="protein sequence ID" value="SAM03507.1"/>
    <property type="molecule type" value="Genomic_DNA"/>
</dbReference>
<dbReference type="OMA" id="LRFHHTM"/>
<dbReference type="GO" id="GO:0005730">
    <property type="term" value="C:nucleolus"/>
    <property type="evidence" value="ECO:0007669"/>
    <property type="project" value="TreeGrafter"/>
</dbReference>
<protein>
    <recommendedName>
        <fullName evidence="4">RRM domain-containing protein</fullName>
    </recommendedName>
</protein>
<evidence type="ECO:0000256" key="2">
    <source>
        <dbReference type="PROSITE-ProRule" id="PRU00176"/>
    </source>
</evidence>
<dbReference type="SMART" id="SM00360">
    <property type="entry name" value="RRM"/>
    <property type="match status" value="1"/>
</dbReference>
<dbReference type="PANTHER" id="PTHR23236">
    <property type="entry name" value="EUKARYOTIC TRANSLATION INITIATION FACTOR 4B/4H"/>
    <property type="match status" value="1"/>
</dbReference>
<evidence type="ECO:0000259" key="4">
    <source>
        <dbReference type="PROSITE" id="PS50102"/>
    </source>
</evidence>
<dbReference type="Proteomes" id="UP000078561">
    <property type="component" value="Unassembled WGS sequence"/>
</dbReference>
<sequence length="235" mass="26156">MADGKKLTKREKKAASFRQKQKGKTVDEDNAVPESDLVPDQEEAQPTTTITTKNNKRKADSDQPDTKDDVRKGTKIDLPSADTENKPAKKKTRRGKTKAAEGSRFIVFVGNLSYTTTKEDLEKHFASAGGLVSVRLLTDKETKKPKGFAFLEFQDSSHLNKSLAFHHTYLKNRQINVELTAGGGGNTSNRTEKLKTKNERLQEERQKAHQDKTSGKIPNVRSSSYGGKESTADEF</sequence>
<dbReference type="SUPFAM" id="SSF54928">
    <property type="entry name" value="RNA-binding domain, RBD"/>
    <property type="match status" value="1"/>
</dbReference>
<keyword evidence="6" id="KW-1185">Reference proteome</keyword>
<evidence type="ECO:0000256" key="1">
    <source>
        <dbReference type="ARBA" id="ARBA00022884"/>
    </source>
</evidence>
<dbReference type="InterPro" id="IPR000504">
    <property type="entry name" value="RRM_dom"/>
</dbReference>
<proteinExistence type="predicted"/>
<dbReference type="Gene3D" id="3.30.70.330">
    <property type="match status" value="1"/>
</dbReference>
<evidence type="ECO:0000313" key="5">
    <source>
        <dbReference type="EMBL" id="SAM03507.1"/>
    </source>
</evidence>
<feature type="compositionally biased region" description="Basic residues" evidence="3">
    <location>
        <begin position="88"/>
        <end position="97"/>
    </location>
</feature>
<dbReference type="AlphaFoldDB" id="A0A168Q4I9"/>
<dbReference type="GO" id="GO:0019843">
    <property type="term" value="F:rRNA binding"/>
    <property type="evidence" value="ECO:0007669"/>
    <property type="project" value="TreeGrafter"/>
</dbReference>
<dbReference type="PANTHER" id="PTHR23236:SF51">
    <property type="entry name" value="NUCLEOLAR PROTEIN 6"/>
    <property type="match status" value="1"/>
</dbReference>
<dbReference type="InterPro" id="IPR035979">
    <property type="entry name" value="RBD_domain_sf"/>
</dbReference>
<evidence type="ECO:0000313" key="6">
    <source>
        <dbReference type="Proteomes" id="UP000078561"/>
    </source>
</evidence>
<dbReference type="InterPro" id="IPR012677">
    <property type="entry name" value="Nucleotide-bd_a/b_plait_sf"/>
</dbReference>
<feature type="region of interest" description="Disordered" evidence="3">
    <location>
        <begin position="179"/>
        <end position="235"/>
    </location>
</feature>
<evidence type="ECO:0000256" key="3">
    <source>
        <dbReference type="SAM" id="MobiDB-lite"/>
    </source>
</evidence>
<dbReference type="FunFam" id="3.30.70.330:FF:000376">
    <property type="entry name" value="Putative RNA binding protein"/>
    <property type="match status" value="1"/>
</dbReference>
<dbReference type="PROSITE" id="PS50102">
    <property type="entry name" value="RRM"/>
    <property type="match status" value="1"/>
</dbReference>
<keyword evidence="1 2" id="KW-0694">RNA-binding</keyword>
<organism evidence="5">
    <name type="scientific">Absidia glauca</name>
    <name type="common">Pin mould</name>
    <dbReference type="NCBI Taxonomy" id="4829"/>
    <lineage>
        <taxon>Eukaryota</taxon>
        <taxon>Fungi</taxon>
        <taxon>Fungi incertae sedis</taxon>
        <taxon>Mucoromycota</taxon>
        <taxon>Mucoromycotina</taxon>
        <taxon>Mucoromycetes</taxon>
        <taxon>Mucorales</taxon>
        <taxon>Cunninghamellaceae</taxon>
        <taxon>Absidia</taxon>
    </lineage>
</organism>
<feature type="compositionally biased region" description="Basic and acidic residues" evidence="3">
    <location>
        <begin position="190"/>
        <end position="214"/>
    </location>
</feature>
<gene>
    <name evidence="5" type="primary">ABSGL_09348.1 scaffold 11175</name>
</gene>
<reference evidence="5" key="1">
    <citation type="submission" date="2016-04" db="EMBL/GenBank/DDBJ databases">
        <authorList>
            <person name="Evans L.H."/>
            <person name="Alamgir A."/>
            <person name="Owens N."/>
            <person name="Weber N.D."/>
            <person name="Virtaneva K."/>
            <person name="Barbian K."/>
            <person name="Babar A."/>
            <person name="Rosenke K."/>
        </authorList>
    </citation>
    <scope>NUCLEOTIDE SEQUENCE [LARGE SCALE GENOMIC DNA]</scope>
    <source>
        <strain evidence="5">CBS 101.48</strain>
    </source>
</reference>
<name>A0A168Q4I9_ABSGL</name>
<feature type="domain" description="RRM" evidence="4">
    <location>
        <begin position="105"/>
        <end position="182"/>
    </location>
</feature>
<dbReference type="InterPro" id="IPR034228">
    <property type="entry name" value="Nop6_RRM"/>
</dbReference>
<dbReference type="InParanoid" id="A0A168Q4I9"/>
<dbReference type="STRING" id="4829.A0A168Q4I9"/>
<feature type="region of interest" description="Disordered" evidence="3">
    <location>
        <begin position="1"/>
        <end position="100"/>
    </location>
</feature>
<dbReference type="GO" id="GO:0042274">
    <property type="term" value="P:ribosomal small subunit biogenesis"/>
    <property type="evidence" value="ECO:0007669"/>
    <property type="project" value="TreeGrafter"/>
</dbReference>
<dbReference type="FunCoup" id="A0A168Q4I9">
    <property type="interactions" value="189"/>
</dbReference>
<dbReference type="CDD" id="cd12400">
    <property type="entry name" value="RRM_Nop6"/>
    <property type="match status" value="1"/>
</dbReference>
<accession>A0A168Q4I9</accession>